<feature type="transmembrane region" description="Helical" evidence="3">
    <location>
        <begin position="20"/>
        <end position="42"/>
    </location>
</feature>
<feature type="transmembrane region" description="Helical" evidence="3">
    <location>
        <begin position="153"/>
        <end position="172"/>
    </location>
</feature>
<accession>A0A5N5QB25</accession>
<comment type="caution">
    <text evidence="5">The sequence shown here is derived from an EMBL/GenBank/DDBJ whole genome shotgun (WGS) entry which is preliminary data.</text>
</comment>
<keyword evidence="3" id="KW-0812">Transmembrane</keyword>
<evidence type="ECO:0000256" key="2">
    <source>
        <dbReference type="SAM" id="MobiDB-lite"/>
    </source>
</evidence>
<keyword evidence="3" id="KW-0472">Membrane</keyword>
<dbReference type="PRINTS" id="PR00625">
    <property type="entry name" value="JDOMAIN"/>
</dbReference>
<dbReference type="AlphaFoldDB" id="A0A5N5QB25"/>
<gene>
    <name evidence="5" type="ORF">CTheo_7848</name>
</gene>
<feature type="domain" description="J" evidence="4">
    <location>
        <begin position="86"/>
        <end position="158"/>
    </location>
</feature>
<feature type="transmembrane region" description="Helical" evidence="3">
    <location>
        <begin position="234"/>
        <end position="257"/>
    </location>
</feature>
<dbReference type="CDD" id="cd06257">
    <property type="entry name" value="DnaJ"/>
    <property type="match status" value="1"/>
</dbReference>
<evidence type="ECO:0000313" key="6">
    <source>
        <dbReference type="Proteomes" id="UP000383932"/>
    </source>
</evidence>
<dbReference type="Pfam" id="PF00226">
    <property type="entry name" value="DnaJ"/>
    <property type="match status" value="1"/>
</dbReference>
<dbReference type="EMBL" id="SSOP01000385">
    <property type="protein sequence ID" value="KAB5588713.1"/>
    <property type="molecule type" value="Genomic_DNA"/>
</dbReference>
<dbReference type="PANTHER" id="PTHR44360:SF1">
    <property type="entry name" value="DNAJ HOMOLOG SUBFAMILY B MEMBER 9"/>
    <property type="match status" value="1"/>
</dbReference>
<dbReference type="GO" id="GO:0051787">
    <property type="term" value="F:misfolded protein binding"/>
    <property type="evidence" value="ECO:0007669"/>
    <property type="project" value="TreeGrafter"/>
</dbReference>
<sequence length="518" mass="57454">MDWLSQLSGYSSFAYRTIGWWFLPNLVTRTAVTVYYNSLVAIGFSHWIPPPNSPQRLQHYRRAFAIVVLSYLSWTLVQSLLEQPPSFYSLLGVSSDASHAEIKNAYRAFAKRNHPDRVGPAGEPLFGFEALEWKIGENPHAMLWQGLENALRYYLPTGIVMVVMAFMGWGGNTSYWRHFTWALVATLEACIIIGYNPFPLFTHTLKPLLTSLATLPPRAIPGFPVVTSLAPYQWIFFIRETFVSIAVAIGTVVPVLIPPPPTKKEEQARQAEIARLAIGLDPVVRNIIVQSAISDVQAKELVQREIEFLDMPRVVSSLPTEIQLSDSHRAALASLAPNMQRLVVQQTLLSDPQLRDPFLQALDRTPAQFKKEEEEARDLSHHVAFTRIGRDQLTPTPDDSHDLTAGPEDLTASRILAIPSPPSSIFALSRDTTPEPSYARTFDASTPGFNWRTSPGGTPTSNRASSMSDHRMPSFIGSSPTTKGMQRPSLSPSKRPSKLSEVGLASPTSPAMVKQELA</sequence>
<dbReference type="InterPro" id="IPR001623">
    <property type="entry name" value="DnaJ_domain"/>
</dbReference>
<name>A0A5N5QB25_9AGAM</name>
<dbReference type="Proteomes" id="UP000383932">
    <property type="component" value="Unassembled WGS sequence"/>
</dbReference>
<dbReference type="PROSITE" id="PS50076">
    <property type="entry name" value="DNAJ_2"/>
    <property type="match status" value="1"/>
</dbReference>
<protein>
    <submittedName>
        <fullName evidence="5">Chaperone protein DnaJ</fullName>
    </submittedName>
</protein>
<organism evidence="5 6">
    <name type="scientific">Ceratobasidium theobromae</name>
    <dbReference type="NCBI Taxonomy" id="1582974"/>
    <lineage>
        <taxon>Eukaryota</taxon>
        <taxon>Fungi</taxon>
        <taxon>Dikarya</taxon>
        <taxon>Basidiomycota</taxon>
        <taxon>Agaricomycotina</taxon>
        <taxon>Agaricomycetes</taxon>
        <taxon>Cantharellales</taxon>
        <taxon>Ceratobasidiaceae</taxon>
        <taxon>Ceratobasidium</taxon>
    </lineage>
</organism>
<dbReference type="Gene3D" id="1.10.287.110">
    <property type="entry name" value="DnaJ domain"/>
    <property type="match status" value="1"/>
</dbReference>
<evidence type="ECO:0000256" key="3">
    <source>
        <dbReference type="SAM" id="Phobius"/>
    </source>
</evidence>
<dbReference type="PANTHER" id="PTHR44360">
    <property type="entry name" value="DNAJ HOMOLOG SUBFAMILY B MEMBER 9"/>
    <property type="match status" value="1"/>
</dbReference>
<keyword evidence="6" id="KW-1185">Reference proteome</keyword>
<keyword evidence="1" id="KW-0143">Chaperone</keyword>
<dbReference type="InterPro" id="IPR051948">
    <property type="entry name" value="Hsp70_co-chaperone_J-domain"/>
</dbReference>
<reference evidence="5 6" key="1">
    <citation type="journal article" date="2019" name="Fungal Biol. Biotechnol.">
        <title>Draft genome sequence of fastidious pathogen Ceratobasidium theobromae, which causes vascular-streak dieback in Theobroma cacao.</title>
        <authorList>
            <person name="Ali S.S."/>
            <person name="Asman A."/>
            <person name="Shao J."/>
            <person name="Firmansyah A.P."/>
            <person name="Susilo A.W."/>
            <person name="Rosmana A."/>
            <person name="McMahon P."/>
            <person name="Junaid M."/>
            <person name="Guest D."/>
            <person name="Kheng T.Y."/>
            <person name="Meinhardt L.W."/>
            <person name="Bailey B.A."/>
        </authorList>
    </citation>
    <scope>NUCLEOTIDE SEQUENCE [LARGE SCALE GENOMIC DNA]</scope>
    <source>
        <strain evidence="5 6">CT2</strain>
    </source>
</reference>
<evidence type="ECO:0000313" key="5">
    <source>
        <dbReference type="EMBL" id="KAB5588713.1"/>
    </source>
</evidence>
<feature type="transmembrane region" description="Helical" evidence="3">
    <location>
        <begin position="63"/>
        <end position="81"/>
    </location>
</feature>
<keyword evidence="3" id="KW-1133">Transmembrane helix</keyword>
<dbReference type="GO" id="GO:0036503">
    <property type="term" value="P:ERAD pathway"/>
    <property type="evidence" value="ECO:0007669"/>
    <property type="project" value="TreeGrafter"/>
</dbReference>
<feature type="compositionally biased region" description="Polar residues" evidence="2">
    <location>
        <begin position="443"/>
        <end position="467"/>
    </location>
</feature>
<dbReference type="SUPFAM" id="SSF46565">
    <property type="entry name" value="Chaperone J-domain"/>
    <property type="match status" value="1"/>
</dbReference>
<dbReference type="GO" id="GO:0005783">
    <property type="term" value="C:endoplasmic reticulum"/>
    <property type="evidence" value="ECO:0007669"/>
    <property type="project" value="TreeGrafter"/>
</dbReference>
<evidence type="ECO:0000259" key="4">
    <source>
        <dbReference type="PROSITE" id="PS50076"/>
    </source>
</evidence>
<dbReference type="GO" id="GO:0051087">
    <property type="term" value="F:protein-folding chaperone binding"/>
    <property type="evidence" value="ECO:0007669"/>
    <property type="project" value="TreeGrafter"/>
</dbReference>
<evidence type="ECO:0000256" key="1">
    <source>
        <dbReference type="ARBA" id="ARBA00023186"/>
    </source>
</evidence>
<dbReference type="InterPro" id="IPR036869">
    <property type="entry name" value="J_dom_sf"/>
</dbReference>
<proteinExistence type="predicted"/>
<feature type="transmembrane region" description="Helical" evidence="3">
    <location>
        <begin position="179"/>
        <end position="198"/>
    </location>
</feature>
<dbReference type="OrthoDB" id="10250354at2759"/>
<feature type="region of interest" description="Disordered" evidence="2">
    <location>
        <begin position="429"/>
        <end position="518"/>
    </location>
</feature>